<evidence type="ECO:0000313" key="2">
    <source>
        <dbReference type="Proteomes" id="UP001209878"/>
    </source>
</evidence>
<name>A0AAD9KVL8_RIDPI</name>
<protein>
    <submittedName>
        <fullName evidence="1">Uncharacterized protein</fullName>
    </submittedName>
</protein>
<gene>
    <name evidence="1" type="ORF">NP493_541g00016</name>
</gene>
<proteinExistence type="predicted"/>
<dbReference type="Proteomes" id="UP001209878">
    <property type="component" value="Unassembled WGS sequence"/>
</dbReference>
<reference evidence="1" key="1">
    <citation type="journal article" date="2023" name="Mol. Biol. Evol.">
        <title>Third-Generation Sequencing Reveals the Adaptive Role of the Epigenome in Three Deep-Sea Polychaetes.</title>
        <authorList>
            <person name="Perez M."/>
            <person name="Aroh O."/>
            <person name="Sun Y."/>
            <person name="Lan Y."/>
            <person name="Juniper S.K."/>
            <person name="Young C.R."/>
            <person name="Angers B."/>
            <person name="Qian P.Y."/>
        </authorList>
    </citation>
    <scope>NUCLEOTIDE SEQUENCE</scope>
    <source>
        <strain evidence="1">R07B-5</strain>
    </source>
</reference>
<evidence type="ECO:0000313" key="1">
    <source>
        <dbReference type="EMBL" id="KAK2178489.1"/>
    </source>
</evidence>
<dbReference type="AlphaFoldDB" id="A0AAD9KVL8"/>
<keyword evidence="2" id="KW-1185">Reference proteome</keyword>
<accession>A0AAD9KVL8</accession>
<dbReference type="EMBL" id="JAODUO010000541">
    <property type="protein sequence ID" value="KAK2178489.1"/>
    <property type="molecule type" value="Genomic_DNA"/>
</dbReference>
<comment type="caution">
    <text evidence="1">The sequence shown here is derived from an EMBL/GenBank/DDBJ whole genome shotgun (WGS) entry which is preliminary data.</text>
</comment>
<organism evidence="1 2">
    <name type="scientific">Ridgeia piscesae</name>
    <name type="common">Tubeworm</name>
    <dbReference type="NCBI Taxonomy" id="27915"/>
    <lineage>
        <taxon>Eukaryota</taxon>
        <taxon>Metazoa</taxon>
        <taxon>Spiralia</taxon>
        <taxon>Lophotrochozoa</taxon>
        <taxon>Annelida</taxon>
        <taxon>Polychaeta</taxon>
        <taxon>Sedentaria</taxon>
        <taxon>Canalipalpata</taxon>
        <taxon>Sabellida</taxon>
        <taxon>Siboglinidae</taxon>
        <taxon>Ridgeia</taxon>
    </lineage>
</organism>
<sequence>MIYNCYFDSLISHSLFPQITFPTRFTRTNGTLIYNFFCKLSQSMLESTAGIVIKKLSDHQPYFMLINTSLKTDLHL</sequence>